<evidence type="ECO:0000256" key="1">
    <source>
        <dbReference type="SAM" id="MobiDB-lite"/>
    </source>
</evidence>
<feature type="compositionally biased region" description="Basic and acidic residues" evidence="1">
    <location>
        <begin position="162"/>
        <end position="176"/>
    </location>
</feature>
<dbReference type="Proteomes" id="UP000823637">
    <property type="component" value="Unassembled WGS sequence"/>
</dbReference>
<gene>
    <name evidence="2" type="ORF">IAC32_07275</name>
</gene>
<dbReference type="AlphaFoldDB" id="A0A9D9HDH5"/>
<evidence type="ECO:0000313" key="2">
    <source>
        <dbReference type="EMBL" id="MBO8447526.1"/>
    </source>
</evidence>
<reference evidence="2" key="1">
    <citation type="submission" date="2020-10" db="EMBL/GenBank/DDBJ databases">
        <authorList>
            <person name="Gilroy R."/>
        </authorList>
    </citation>
    <scope>NUCLEOTIDE SEQUENCE</scope>
    <source>
        <strain evidence="2">D3-1215</strain>
    </source>
</reference>
<organism evidence="2 3">
    <name type="scientific">Candidatus Enterocola intestinipullorum</name>
    <dbReference type="NCBI Taxonomy" id="2840783"/>
    <lineage>
        <taxon>Bacteria</taxon>
        <taxon>Pseudomonadati</taxon>
        <taxon>Bacteroidota</taxon>
        <taxon>Bacteroidia</taxon>
        <taxon>Bacteroidales</taxon>
        <taxon>Candidatus Enterocola</taxon>
    </lineage>
</organism>
<evidence type="ECO:0000313" key="3">
    <source>
        <dbReference type="Proteomes" id="UP000823637"/>
    </source>
</evidence>
<accession>A0A9D9HDH5</accession>
<sequence>MLCGGKYYIEFDEDAVDGISRRYALSEDFFTALPQDEIKSGSLEANAHLRPVGGIWHLHFEISGNVAVVCDRCLDLVSFPVETGNDTDIKFDEVREADETETSIILPVGEKGIDLAWYFYEAVLLSLPVKRVHADGECNRNMQDLLDRYENGSVSSSGTDSIDPRWESLEKLKQND</sequence>
<feature type="region of interest" description="Disordered" evidence="1">
    <location>
        <begin position="152"/>
        <end position="176"/>
    </location>
</feature>
<name>A0A9D9HDH5_9BACT</name>
<proteinExistence type="predicted"/>
<comment type="caution">
    <text evidence="2">The sequence shown here is derived from an EMBL/GenBank/DDBJ whole genome shotgun (WGS) entry which is preliminary data.</text>
</comment>
<dbReference type="InterPro" id="IPR003772">
    <property type="entry name" value="YceD"/>
</dbReference>
<dbReference type="Pfam" id="PF02620">
    <property type="entry name" value="YceD"/>
    <property type="match status" value="1"/>
</dbReference>
<protein>
    <submittedName>
        <fullName evidence="2">DUF177 domain-containing protein</fullName>
    </submittedName>
</protein>
<reference evidence="2" key="2">
    <citation type="journal article" date="2021" name="PeerJ">
        <title>Extensive microbial diversity within the chicken gut microbiome revealed by metagenomics and culture.</title>
        <authorList>
            <person name="Gilroy R."/>
            <person name="Ravi A."/>
            <person name="Getino M."/>
            <person name="Pursley I."/>
            <person name="Horton D.L."/>
            <person name="Alikhan N.F."/>
            <person name="Baker D."/>
            <person name="Gharbi K."/>
            <person name="Hall N."/>
            <person name="Watson M."/>
            <person name="Adriaenssens E.M."/>
            <person name="Foster-Nyarko E."/>
            <person name="Jarju S."/>
            <person name="Secka A."/>
            <person name="Antonio M."/>
            <person name="Oren A."/>
            <person name="Chaudhuri R.R."/>
            <person name="La Ragione R."/>
            <person name="Hildebrand F."/>
            <person name="Pallen M.J."/>
        </authorList>
    </citation>
    <scope>NUCLEOTIDE SEQUENCE</scope>
    <source>
        <strain evidence="2">D3-1215</strain>
    </source>
</reference>
<dbReference type="EMBL" id="JADIMR010000106">
    <property type="protein sequence ID" value="MBO8447526.1"/>
    <property type="molecule type" value="Genomic_DNA"/>
</dbReference>